<evidence type="ECO:0000313" key="2">
    <source>
        <dbReference type="EMBL" id="HIX60678.1"/>
    </source>
</evidence>
<reference evidence="2" key="1">
    <citation type="journal article" date="2021" name="PeerJ">
        <title>Extensive microbial diversity within the chicken gut microbiome revealed by metagenomics and culture.</title>
        <authorList>
            <person name="Gilroy R."/>
            <person name="Ravi A."/>
            <person name="Getino M."/>
            <person name="Pursley I."/>
            <person name="Horton D.L."/>
            <person name="Alikhan N.F."/>
            <person name="Baker D."/>
            <person name="Gharbi K."/>
            <person name="Hall N."/>
            <person name="Watson M."/>
            <person name="Adriaenssens E.M."/>
            <person name="Foster-Nyarko E."/>
            <person name="Jarju S."/>
            <person name="Secka A."/>
            <person name="Antonio M."/>
            <person name="Oren A."/>
            <person name="Chaudhuri R.R."/>
            <person name="La Ragione R."/>
            <person name="Hildebrand F."/>
            <person name="Pallen M.J."/>
        </authorList>
    </citation>
    <scope>NUCLEOTIDE SEQUENCE</scope>
    <source>
        <strain evidence="2">1193</strain>
    </source>
</reference>
<dbReference type="EMBL" id="DXFC01000012">
    <property type="protein sequence ID" value="HIX60678.1"/>
    <property type="molecule type" value="Genomic_DNA"/>
</dbReference>
<name>A0A9D1WKE8_9GAMM</name>
<evidence type="ECO:0000259" key="1">
    <source>
        <dbReference type="Pfam" id="PF07238"/>
    </source>
</evidence>
<evidence type="ECO:0000313" key="3">
    <source>
        <dbReference type="Proteomes" id="UP000824248"/>
    </source>
</evidence>
<dbReference type="Proteomes" id="UP000824248">
    <property type="component" value="Unassembled WGS sequence"/>
</dbReference>
<feature type="domain" description="PilZ" evidence="1">
    <location>
        <begin position="8"/>
        <end position="99"/>
    </location>
</feature>
<dbReference type="InterPro" id="IPR009875">
    <property type="entry name" value="PilZ_domain"/>
</dbReference>
<organism evidence="2 3">
    <name type="scientific">Candidatus Halomonas stercoripullorum</name>
    <dbReference type="NCBI Taxonomy" id="2838617"/>
    <lineage>
        <taxon>Bacteria</taxon>
        <taxon>Pseudomonadati</taxon>
        <taxon>Pseudomonadota</taxon>
        <taxon>Gammaproteobacteria</taxon>
        <taxon>Oceanospirillales</taxon>
        <taxon>Halomonadaceae</taxon>
        <taxon>Halomonas</taxon>
    </lineage>
</organism>
<accession>A0A9D1WKE8</accession>
<protein>
    <submittedName>
        <fullName evidence="2">PilZ domain-containing protein</fullName>
    </submittedName>
</protein>
<sequence length="111" mass="12296">MMSRETLTLVLKDEQALLAAYMPLLDQGGIFITTCDRYELGQSVDLQLTLPGETVHRQLTGEVVWVSPEGVTGQRVPGIGLHFSQAEQSLREHIETLLADQLNESVPSYTL</sequence>
<dbReference type="AlphaFoldDB" id="A0A9D1WKE8"/>
<dbReference type="Pfam" id="PF07238">
    <property type="entry name" value="PilZ"/>
    <property type="match status" value="1"/>
</dbReference>
<dbReference type="GO" id="GO:0035438">
    <property type="term" value="F:cyclic-di-GMP binding"/>
    <property type="evidence" value="ECO:0007669"/>
    <property type="project" value="InterPro"/>
</dbReference>
<dbReference type="Gene3D" id="2.40.10.220">
    <property type="entry name" value="predicted glycosyltransferase like domains"/>
    <property type="match status" value="1"/>
</dbReference>
<reference evidence="2" key="2">
    <citation type="submission" date="2021-04" db="EMBL/GenBank/DDBJ databases">
        <authorList>
            <person name="Gilroy R."/>
        </authorList>
    </citation>
    <scope>NUCLEOTIDE SEQUENCE</scope>
    <source>
        <strain evidence="2">1193</strain>
    </source>
</reference>
<proteinExistence type="predicted"/>
<gene>
    <name evidence="2" type="ORF">H9854_00330</name>
</gene>
<comment type="caution">
    <text evidence="2">The sequence shown here is derived from an EMBL/GenBank/DDBJ whole genome shotgun (WGS) entry which is preliminary data.</text>
</comment>